<dbReference type="SMART" id="SM00326">
    <property type="entry name" value="SH3"/>
    <property type="match status" value="1"/>
</dbReference>
<dbReference type="FunFam" id="1.20.1270.60:FF:000011">
    <property type="entry name" value="Brain-specific angiogenesis inhibitor 1-associated protein 2"/>
    <property type="match status" value="1"/>
</dbReference>
<feature type="compositionally biased region" description="Basic and acidic residues" evidence="15">
    <location>
        <begin position="298"/>
        <end position="309"/>
    </location>
</feature>
<evidence type="ECO:0000256" key="7">
    <source>
        <dbReference type="ARBA" id="ARBA00023054"/>
    </source>
</evidence>
<reference evidence="18" key="2">
    <citation type="submission" date="2025-09" db="UniProtKB">
        <authorList>
            <consortium name="Ensembl"/>
        </authorList>
    </citation>
    <scope>IDENTIFICATION</scope>
</reference>
<evidence type="ECO:0000256" key="5">
    <source>
        <dbReference type="ARBA" id="ARBA00022490"/>
    </source>
</evidence>
<dbReference type="Pfam" id="PF07653">
    <property type="entry name" value="SH3_2"/>
    <property type="match status" value="1"/>
</dbReference>
<keyword evidence="4 14" id="KW-0728">SH3 domain</keyword>
<keyword evidence="19" id="KW-1185">Reference proteome</keyword>
<dbReference type="GO" id="GO:0016020">
    <property type="term" value="C:membrane"/>
    <property type="evidence" value="ECO:0007669"/>
    <property type="project" value="UniProtKB-SubCell"/>
</dbReference>
<dbReference type="GO" id="GO:0030838">
    <property type="term" value="P:positive regulation of actin filament polymerization"/>
    <property type="evidence" value="ECO:0007669"/>
    <property type="project" value="TreeGrafter"/>
</dbReference>
<evidence type="ECO:0000256" key="11">
    <source>
        <dbReference type="ARBA" id="ARBA00025545"/>
    </source>
</evidence>
<reference evidence="18" key="1">
    <citation type="submission" date="2025-08" db="UniProtKB">
        <authorList>
            <consortium name="Ensembl"/>
        </authorList>
    </citation>
    <scope>IDENTIFICATION</scope>
</reference>
<dbReference type="Gene3D" id="1.20.1270.60">
    <property type="entry name" value="Arfaptin homology (AH) domain/BAR domain"/>
    <property type="match status" value="1"/>
</dbReference>
<dbReference type="PANTHER" id="PTHR14206:SF7">
    <property type="entry name" value="INSULIN RECEPTOR SUBSTRATE 53 KDA, ISOFORM A"/>
    <property type="match status" value="1"/>
</dbReference>
<dbReference type="GO" id="GO:0005829">
    <property type="term" value="C:cytosol"/>
    <property type="evidence" value="ECO:0007669"/>
    <property type="project" value="TreeGrafter"/>
</dbReference>
<feature type="domain" description="SH3" evidence="16">
    <location>
        <begin position="341"/>
        <end position="404"/>
    </location>
</feature>
<dbReference type="OMA" id="YSMMNPD"/>
<comment type="subcellular location">
    <subcellularLocation>
        <location evidence="3">Cell projection</location>
        <location evidence="3">Filopodium</location>
    </subcellularLocation>
    <subcellularLocation>
        <location evidence="2">Cytoplasm</location>
        <location evidence="2">Cytoskeleton</location>
    </subcellularLocation>
    <subcellularLocation>
        <location evidence="1">Membrane</location>
        <topology evidence="1">Peripheral membrane protein</topology>
    </subcellularLocation>
</comment>
<feature type="compositionally biased region" description="Basic residues" evidence="15">
    <location>
        <begin position="108"/>
        <end position="119"/>
    </location>
</feature>
<keyword evidence="10" id="KW-0966">Cell projection</keyword>
<keyword evidence="7" id="KW-0175">Coiled coil</keyword>
<dbReference type="GO" id="GO:0030182">
    <property type="term" value="P:neuron differentiation"/>
    <property type="evidence" value="ECO:0007669"/>
    <property type="project" value="UniProtKB-ARBA"/>
</dbReference>
<evidence type="ECO:0000313" key="18">
    <source>
        <dbReference type="Ensembl" id="ENSEBUP00000023417.1"/>
    </source>
</evidence>
<evidence type="ECO:0000256" key="1">
    <source>
        <dbReference type="ARBA" id="ARBA00004170"/>
    </source>
</evidence>
<feature type="region of interest" description="Disordered" evidence="15">
    <location>
        <begin position="297"/>
        <end position="329"/>
    </location>
</feature>
<proteinExistence type="predicted"/>
<dbReference type="GeneTree" id="ENSGT00940000153560"/>
<dbReference type="PROSITE" id="PS50002">
    <property type="entry name" value="SH3"/>
    <property type="match status" value="1"/>
</dbReference>
<dbReference type="GO" id="GO:0051017">
    <property type="term" value="P:actin filament bundle assembly"/>
    <property type="evidence" value="ECO:0007669"/>
    <property type="project" value="TreeGrafter"/>
</dbReference>
<organism evidence="18 19">
    <name type="scientific">Eptatretus burgeri</name>
    <name type="common">Inshore hagfish</name>
    <dbReference type="NCBI Taxonomy" id="7764"/>
    <lineage>
        <taxon>Eukaryota</taxon>
        <taxon>Metazoa</taxon>
        <taxon>Chordata</taxon>
        <taxon>Craniata</taxon>
        <taxon>Vertebrata</taxon>
        <taxon>Cyclostomata</taxon>
        <taxon>Myxini</taxon>
        <taxon>Myxiniformes</taxon>
        <taxon>Myxinidae</taxon>
        <taxon>Eptatretinae</taxon>
        <taxon>Eptatretus</taxon>
    </lineage>
</organism>
<feature type="compositionally biased region" description="Polar residues" evidence="15">
    <location>
        <begin position="252"/>
        <end position="264"/>
    </location>
</feature>
<dbReference type="InterPro" id="IPR027267">
    <property type="entry name" value="AH/BAR_dom_sf"/>
</dbReference>
<dbReference type="GO" id="GO:0030175">
    <property type="term" value="C:filopodium"/>
    <property type="evidence" value="ECO:0007669"/>
    <property type="project" value="UniProtKB-SubCell"/>
</dbReference>
<evidence type="ECO:0000256" key="6">
    <source>
        <dbReference type="ARBA" id="ARBA00022553"/>
    </source>
</evidence>
<dbReference type="Ensembl" id="ENSEBUT00000023993.1">
    <property type="protein sequence ID" value="ENSEBUP00000023417.1"/>
    <property type="gene ID" value="ENSEBUG00000014367.1"/>
</dbReference>
<dbReference type="SUPFAM" id="SSF103657">
    <property type="entry name" value="BAR/IMD domain-like"/>
    <property type="match status" value="1"/>
</dbReference>
<evidence type="ECO:0000256" key="9">
    <source>
        <dbReference type="ARBA" id="ARBA00023212"/>
    </source>
</evidence>
<evidence type="ECO:0000259" key="16">
    <source>
        <dbReference type="PROSITE" id="PS50002"/>
    </source>
</evidence>
<evidence type="ECO:0000256" key="15">
    <source>
        <dbReference type="SAM" id="MobiDB-lite"/>
    </source>
</evidence>
<dbReference type="PANTHER" id="PTHR14206">
    <property type="entry name" value="BRAIN-SPECIFIC ANGIOGENESIS INHIBITOR 1-ASSOCIATED PROTEIN 2"/>
    <property type="match status" value="1"/>
</dbReference>
<keyword evidence="6" id="KW-0597">Phosphoprotein</keyword>
<dbReference type="CDD" id="cd11779">
    <property type="entry name" value="SH3_Irsp53_BAIAP2L"/>
    <property type="match status" value="1"/>
</dbReference>
<evidence type="ECO:0000259" key="17">
    <source>
        <dbReference type="PROSITE" id="PS51338"/>
    </source>
</evidence>
<dbReference type="InterPro" id="IPR001452">
    <property type="entry name" value="SH3_domain"/>
</dbReference>
<dbReference type="AlphaFoldDB" id="A0A8C4X011"/>
<dbReference type="GO" id="GO:0005654">
    <property type="term" value="C:nucleoplasm"/>
    <property type="evidence" value="ECO:0007669"/>
    <property type="project" value="TreeGrafter"/>
</dbReference>
<feature type="domain" description="IMD" evidence="17">
    <location>
        <begin position="1"/>
        <end position="218"/>
    </location>
</feature>
<dbReference type="InterPro" id="IPR036028">
    <property type="entry name" value="SH3-like_dom_sf"/>
</dbReference>
<dbReference type="GO" id="GO:0005856">
    <property type="term" value="C:cytoskeleton"/>
    <property type="evidence" value="ECO:0007669"/>
    <property type="project" value="UniProtKB-SubCell"/>
</dbReference>
<dbReference type="FunFam" id="2.30.30.40:FF:000018">
    <property type="entry name" value="Brain-specific angiogenesis inhibitor 1-associated protein 2"/>
    <property type="match status" value="1"/>
</dbReference>
<comment type="function">
    <text evidence="11">Adapter protein that links membrane-bound small G-proteins to cytoplasmic effector proteins. Necessary for CDC42-mediated reorganization of the actin cytoskeleton and for RAC1-mediated membrane ruffling. Involved in the regulation of the actin cytoskeleton by WASF family members and the Arp2/3 complex. Plays a role in neurite growth. Acts syngeristically with ENAH to promote filipodia formation. Plays a role in the reorganization of the actin cytoskeleton in response to bacterial infection. Participates in actin bundling when associated with EPS8, promoting filopodial protrusions.</text>
</comment>
<feature type="region of interest" description="Disordered" evidence="15">
    <location>
        <begin position="250"/>
        <end position="271"/>
    </location>
</feature>
<dbReference type="Pfam" id="PF08397">
    <property type="entry name" value="IMD"/>
    <property type="match status" value="1"/>
</dbReference>
<evidence type="ECO:0000313" key="19">
    <source>
        <dbReference type="Proteomes" id="UP000694388"/>
    </source>
</evidence>
<accession>A0A8C4X011</accession>
<protein>
    <recommendedName>
        <fullName evidence="12">BAR/IMD domain-containing adapter protein 2</fullName>
    </recommendedName>
    <alternativeName>
        <fullName evidence="13">Brain-specific angiogenesis inhibitor 1-associated protein 2</fullName>
    </alternativeName>
</protein>
<evidence type="ECO:0000256" key="14">
    <source>
        <dbReference type="PROSITE-ProRule" id="PRU00192"/>
    </source>
</evidence>
<sequence length="485" mass="53994">MSFNPSVSQAMDVTVAAKGYFNSLVKLGELASHSKGSKQLGDSLFEMAEVHRQIQMQMEESIKTFRGELMLQLEQKLDLDLKFLTVTVKRHQSEHKLKAELLDKTRTKLHKLRRRSRNSKRPDKYNEREKQVEQMGEQCRKDYEAFVSEGFRAAVVEERRRFSFLVERQCTVAREFSLAYGKARDLLNQKLPEWQQSCMHPTRLPECALEKLRNAVTGGLKTCEPTSEERPSEEDDDASVVDLVSPVDSAPSLAQPQITTSTEPKQAPSKPLVGIANEAPAAMGTTEFAALASLNTESEAKEDVSRGGREGYSTLPSRRPGERPSILPELRGRTGSLALRSSLPRVQALFAHRAGDDVTLLSFAAGDTIRLLVPEARGGWQYGEHESTRKRGWFPFAYTEDCSHEILNTRPGSVLGGTMVQGKPADEDFQTFKARPYSIAVAGDFNIDQEVNGRAGAAFPHGMNPFASIKLRPTVTNDRSAPLIK</sequence>
<evidence type="ECO:0000256" key="10">
    <source>
        <dbReference type="ARBA" id="ARBA00023273"/>
    </source>
</evidence>
<name>A0A8C4X011_EPTBU</name>
<evidence type="ECO:0000256" key="13">
    <source>
        <dbReference type="ARBA" id="ARBA00044812"/>
    </source>
</evidence>
<dbReference type="SUPFAM" id="SSF50044">
    <property type="entry name" value="SH3-domain"/>
    <property type="match status" value="1"/>
</dbReference>
<dbReference type="Proteomes" id="UP000694388">
    <property type="component" value="Unplaced"/>
</dbReference>
<keyword evidence="5" id="KW-0963">Cytoplasm</keyword>
<dbReference type="InterPro" id="IPR013606">
    <property type="entry name" value="I-BAR_dom"/>
</dbReference>
<keyword evidence="8" id="KW-0472">Membrane</keyword>
<keyword evidence="9" id="KW-0206">Cytoskeleton</keyword>
<dbReference type="PROSITE" id="PS51338">
    <property type="entry name" value="IMD"/>
    <property type="match status" value="1"/>
</dbReference>
<feature type="region of interest" description="Disordered" evidence="15">
    <location>
        <begin position="108"/>
        <end position="132"/>
    </location>
</feature>
<feature type="compositionally biased region" description="Basic and acidic residues" evidence="15">
    <location>
        <begin position="120"/>
        <end position="132"/>
    </location>
</feature>
<evidence type="ECO:0000256" key="3">
    <source>
        <dbReference type="ARBA" id="ARBA00004486"/>
    </source>
</evidence>
<evidence type="ECO:0000256" key="2">
    <source>
        <dbReference type="ARBA" id="ARBA00004245"/>
    </source>
</evidence>
<dbReference type="InterPro" id="IPR027681">
    <property type="entry name" value="IRSp53/IRTKS/Pinkbar"/>
</dbReference>
<evidence type="ECO:0000256" key="12">
    <source>
        <dbReference type="ARBA" id="ARBA00044790"/>
    </source>
</evidence>
<evidence type="ECO:0000256" key="8">
    <source>
        <dbReference type="ARBA" id="ARBA00023136"/>
    </source>
</evidence>
<evidence type="ECO:0000256" key="4">
    <source>
        <dbReference type="ARBA" id="ARBA00022443"/>
    </source>
</evidence>
<dbReference type="GO" id="GO:0007009">
    <property type="term" value="P:plasma membrane organization"/>
    <property type="evidence" value="ECO:0007669"/>
    <property type="project" value="InterPro"/>
</dbReference>
<dbReference type="Gene3D" id="2.30.30.40">
    <property type="entry name" value="SH3 Domains"/>
    <property type="match status" value="1"/>
</dbReference>
<dbReference type="GO" id="GO:0051764">
    <property type="term" value="P:actin crosslink formation"/>
    <property type="evidence" value="ECO:0007669"/>
    <property type="project" value="TreeGrafter"/>
</dbReference>